<sequence length="201" mass="21134">MVEKTLDTLKQDIQKAIAGGDDAAFNTLMKEYNSCKGEIAKAEAEGARKEAEALAGKREALANSIKTAVKALNLDAAIAGVKAKGFTYSTDHRTDDKGRIDANGAVKVTGGVGLSVPTIKARKAGGNGGGGGKSKDEYGMSLSEIWDKFKTSEDEAKMVEAEKKDAEASEKLGKSTNSNAWRVKNEVKKQAIADGTLPPAK</sequence>
<dbReference type="AlphaFoldDB" id="A0A0F9VL28"/>
<accession>A0A0F9VL28</accession>
<evidence type="ECO:0000313" key="2">
    <source>
        <dbReference type="EMBL" id="KKN74216.1"/>
    </source>
</evidence>
<gene>
    <name evidence="2" type="ORF">LCGC14_0393020</name>
</gene>
<reference evidence="2" key="1">
    <citation type="journal article" date="2015" name="Nature">
        <title>Complex archaea that bridge the gap between prokaryotes and eukaryotes.</title>
        <authorList>
            <person name="Spang A."/>
            <person name="Saw J.H."/>
            <person name="Jorgensen S.L."/>
            <person name="Zaremba-Niedzwiedzka K."/>
            <person name="Martijn J."/>
            <person name="Lind A.E."/>
            <person name="van Eijk R."/>
            <person name="Schleper C."/>
            <person name="Guy L."/>
            <person name="Ettema T.J."/>
        </authorList>
    </citation>
    <scope>NUCLEOTIDE SEQUENCE</scope>
</reference>
<dbReference type="EMBL" id="LAZR01000330">
    <property type="protein sequence ID" value="KKN74216.1"/>
    <property type="molecule type" value="Genomic_DNA"/>
</dbReference>
<name>A0A0F9VL28_9ZZZZ</name>
<feature type="region of interest" description="Disordered" evidence="1">
    <location>
        <begin position="160"/>
        <end position="201"/>
    </location>
</feature>
<comment type="caution">
    <text evidence="2">The sequence shown here is derived from an EMBL/GenBank/DDBJ whole genome shotgun (WGS) entry which is preliminary data.</text>
</comment>
<organism evidence="2">
    <name type="scientific">marine sediment metagenome</name>
    <dbReference type="NCBI Taxonomy" id="412755"/>
    <lineage>
        <taxon>unclassified sequences</taxon>
        <taxon>metagenomes</taxon>
        <taxon>ecological metagenomes</taxon>
    </lineage>
</organism>
<feature type="compositionally biased region" description="Basic and acidic residues" evidence="1">
    <location>
        <begin position="160"/>
        <end position="173"/>
    </location>
</feature>
<evidence type="ECO:0000256" key="1">
    <source>
        <dbReference type="SAM" id="MobiDB-lite"/>
    </source>
</evidence>
<protein>
    <submittedName>
        <fullName evidence="2">Uncharacterized protein</fullName>
    </submittedName>
</protein>
<proteinExistence type="predicted"/>